<evidence type="ECO:0000256" key="2">
    <source>
        <dbReference type="SAM" id="Phobius"/>
    </source>
</evidence>
<evidence type="ECO:0000313" key="4">
    <source>
        <dbReference type="Proteomes" id="UP000018461"/>
    </source>
</evidence>
<proteinExistence type="predicted"/>
<keyword evidence="4" id="KW-1185">Reference proteome</keyword>
<feature type="compositionally biased region" description="Basic and acidic residues" evidence="1">
    <location>
        <begin position="15"/>
        <end position="33"/>
    </location>
</feature>
<dbReference type="EMBL" id="AFZC02000003">
    <property type="protein sequence ID" value="EHL14238.1"/>
    <property type="molecule type" value="Genomic_DNA"/>
</dbReference>
<dbReference type="HOGENOM" id="CLU_043795_0_0_9"/>
<evidence type="ECO:0000256" key="1">
    <source>
        <dbReference type="SAM" id="MobiDB-lite"/>
    </source>
</evidence>
<dbReference type="PATRIC" id="fig|796943.3.peg.90"/>
<dbReference type="RefSeq" id="WP_009533955.1">
    <property type="nucleotide sequence ID" value="NZ_KE148312.1"/>
</dbReference>
<gene>
    <name evidence="3" type="ORF">HMPREF9625_00081</name>
</gene>
<accession>G9WK41</accession>
<keyword evidence="2" id="KW-0812">Transmembrane</keyword>
<feature type="region of interest" description="Disordered" evidence="1">
    <location>
        <begin position="1"/>
        <end position="33"/>
    </location>
</feature>
<dbReference type="InterPro" id="IPR011048">
    <property type="entry name" value="Haem_d1_sf"/>
</dbReference>
<dbReference type="InterPro" id="IPR043765">
    <property type="entry name" value="DUF5711"/>
</dbReference>
<evidence type="ECO:0000313" key="3">
    <source>
        <dbReference type="EMBL" id="EHL14238.1"/>
    </source>
</evidence>
<sequence length="421" mass="47714">MSDQERESRKRKLKERVIPGELEKKEREEQPEKAGERIALPRHFLLPLLFLLLLTLGLLFFFYNRRRYSRLTSKWSVDFSEKGESSGEYYSFSEGIVKVSKDGASYLSSSGKVLWNQAYEMAAPLVSINGDYMVIGEENGSKLFILSTEGLKGQGESSLPILKLSISEKGVVYALLADGESSYITVFSKEGKNLDISIKSVLGGDGFPVDFSTSKDGEELLVAFSYLDKTVLKSRVVFYNFSALGKNAGANRVVGGFTDHFSGKMVGRVHFFNNDESFAAYNGGLSFFSTRVKTSPEEKKNIEIPGTIRMMSYNSQYLALLTDNTKEKEEENYRLLLFRKNGEKLFDKALNFLGTKMELSGDKILLYQEKNYKVYDFSGRLRYNGETKEGLLYLRSMTDFKMNGTELMLCFPNKVERVVLQ</sequence>
<comment type="caution">
    <text evidence="3">The sequence shown here is derived from an EMBL/GenBank/DDBJ whole genome shotgun (WGS) entry which is preliminary data.</text>
</comment>
<dbReference type="Proteomes" id="UP000018461">
    <property type="component" value="Unassembled WGS sequence"/>
</dbReference>
<reference evidence="3" key="1">
    <citation type="submission" date="2011-08" db="EMBL/GenBank/DDBJ databases">
        <authorList>
            <consortium name="The Broad Institute Genome Sequencing Platform"/>
            <person name="Earl A."/>
            <person name="Ward D."/>
            <person name="Feldgarden M."/>
            <person name="Gevers D."/>
            <person name="Sizova M."/>
            <person name="Hazen A."/>
            <person name="Epstein S."/>
            <person name="Young S.K."/>
            <person name="Zeng Q."/>
            <person name="Gargeya S."/>
            <person name="Fitzgerald M."/>
            <person name="Haas B."/>
            <person name="Abouelleil A."/>
            <person name="Alvarado L."/>
            <person name="Arachchi H.M."/>
            <person name="Berlin A."/>
            <person name="Brown A."/>
            <person name="Chapman S.B."/>
            <person name="Chen Z."/>
            <person name="Dunbar C."/>
            <person name="Freedman E."/>
            <person name="Gearin G."/>
            <person name="Gellesch M."/>
            <person name="Goldberg J."/>
            <person name="Griggs A."/>
            <person name="Gujja S."/>
            <person name="Heiman D."/>
            <person name="Howarth C."/>
            <person name="Larson L."/>
            <person name="Lui A."/>
            <person name="MacDonald P.J.P."/>
            <person name="Montmayeur A."/>
            <person name="Murphy C."/>
            <person name="Neiman D."/>
            <person name="Pearson M."/>
            <person name="Priest M."/>
            <person name="Roberts A."/>
            <person name="Saif S."/>
            <person name="Shea T."/>
            <person name="Shenoy N."/>
            <person name="Sisk P."/>
            <person name="Stolte C."/>
            <person name="Sykes S."/>
            <person name="Wortman J."/>
            <person name="Nusbaum C."/>
            <person name="Birren B."/>
        </authorList>
    </citation>
    <scope>NUCLEOTIDE SEQUENCE</scope>
    <source>
        <strain evidence="3">ACB1</strain>
    </source>
</reference>
<dbReference type="AlphaFoldDB" id="G9WK41"/>
<feature type="transmembrane region" description="Helical" evidence="2">
    <location>
        <begin position="44"/>
        <end position="63"/>
    </location>
</feature>
<reference evidence="3" key="2">
    <citation type="submission" date="2013-03" db="EMBL/GenBank/DDBJ databases">
        <title>The Genome Sequence of Oribacterium sp. ACB1.</title>
        <authorList>
            <consortium name="The Broad Institute Genomics Platform"/>
            <consortium name="The Broad Institute Genome Sequencing Center for Infectious Disease"/>
            <person name="Earl A."/>
            <person name="Ward D."/>
            <person name="Feldgarden M."/>
            <person name="Gevers D."/>
            <person name="Sizova M."/>
            <person name="Hazen A."/>
            <person name="Epstein S."/>
            <person name="Walker B."/>
            <person name="Young S."/>
            <person name="Zeng Q."/>
            <person name="Gargeya S."/>
            <person name="Fitzgerald M."/>
            <person name="Haas B."/>
            <person name="Abouelleil A."/>
            <person name="Allen A.W."/>
            <person name="Alvarado L."/>
            <person name="Arachchi H.M."/>
            <person name="Berlin A.M."/>
            <person name="Chapman S.B."/>
            <person name="Gainer-Dewar J."/>
            <person name="Goldberg J."/>
            <person name="Griggs A."/>
            <person name="Gujja S."/>
            <person name="Hansen M."/>
            <person name="Howarth C."/>
            <person name="Imamovic A."/>
            <person name="Ireland A."/>
            <person name="Larimer J."/>
            <person name="McCowan C."/>
            <person name="Murphy C."/>
            <person name="Pearson M."/>
            <person name="Poon T.W."/>
            <person name="Priest M."/>
            <person name="Roberts A."/>
            <person name="Saif S."/>
            <person name="Shea T."/>
            <person name="Sisk P."/>
            <person name="Sykes S."/>
            <person name="Wortman J."/>
            <person name="Nusbaum C."/>
            <person name="Birren B."/>
        </authorList>
    </citation>
    <scope>NUCLEOTIDE SEQUENCE [LARGE SCALE GENOMIC DNA]</scope>
    <source>
        <strain evidence="3">ACB1</strain>
    </source>
</reference>
<keyword evidence="2" id="KW-0472">Membrane</keyword>
<protein>
    <submittedName>
        <fullName evidence="3">Uncharacterized protein</fullName>
    </submittedName>
</protein>
<keyword evidence="2" id="KW-1133">Transmembrane helix</keyword>
<name>G9WK41_9FIRM</name>
<dbReference type="Pfam" id="PF18975">
    <property type="entry name" value="DUF5711"/>
    <property type="match status" value="1"/>
</dbReference>
<dbReference type="SUPFAM" id="SSF51004">
    <property type="entry name" value="C-terminal (heme d1) domain of cytochrome cd1-nitrite reductase"/>
    <property type="match status" value="1"/>
</dbReference>
<dbReference type="STRING" id="796943.HMPREF9625_00081"/>
<organism evidence="3 4">
    <name type="scientific">Oribacterium parvum ACB1</name>
    <dbReference type="NCBI Taxonomy" id="796943"/>
    <lineage>
        <taxon>Bacteria</taxon>
        <taxon>Bacillati</taxon>
        <taxon>Bacillota</taxon>
        <taxon>Clostridia</taxon>
        <taxon>Lachnospirales</taxon>
        <taxon>Lachnospiraceae</taxon>
        <taxon>Oribacterium</taxon>
    </lineage>
</organism>